<feature type="signal peptide" evidence="1">
    <location>
        <begin position="1"/>
        <end position="24"/>
    </location>
</feature>
<dbReference type="AlphaFoldDB" id="F8P121"/>
<reference evidence="2" key="1">
    <citation type="submission" date="2011-04" db="EMBL/GenBank/DDBJ databases">
        <title>Evolution of plant cell wall degrading machinery underlies the functional diversity of forest fungi.</title>
        <authorList>
            <consortium name="US DOE Joint Genome Institute (JGI-PGF)"/>
            <person name="Eastwood D.C."/>
            <person name="Floudas D."/>
            <person name="Binder M."/>
            <person name="Majcherczyk A."/>
            <person name="Schneider P."/>
            <person name="Aerts A."/>
            <person name="Asiegbu F.O."/>
            <person name="Baker S.E."/>
            <person name="Barry K."/>
            <person name="Bendiksby M."/>
            <person name="Blumentritt M."/>
            <person name="Coutinho P.M."/>
            <person name="Cullen D."/>
            <person name="Cullen D."/>
            <person name="Gathman A."/>
            <person name="Goodell B."/>
            <person name="Henrissat B."/>
            <person name="Ihrmark K."/>
            <person name="Kauserud H."/>
            <person name="Kohler A."/>
            <person name="LaButti K."/>
            <person name="Lapidus A."/>
            <person name="Lavin J.L."/>
            <person name="Lee Y.-H."/>
            <person name="Lindquist E."/>
            <person name="Lilly W."/>
            <person name="Lucas S."/>
            <person name="Morin E."/>
            <person name="Murat C."/>
            <person name="Oguiza J.A."/>
            <person name="Park J."/>
            <person name="Pisabarro A.G."/>
            <person name="Riley R."/>
            <person name="Rosling A."/>
            <person name="Salamov A."/>
            <person name="Schmidt O."/>
            <person name="Schmutz J."/>
            <person name="Skrede I."/>
            <person name="Stenlid J."/>
            <person name="Wiebenga A."/>
            <person name="Xie X."/>
            <person name="Kues U."/>
            <person name="Hibbett D.S."/>
            <person name="Hoffmeister D."/>
            <person name="Hogberg N."/>
            <person name="Martin F."/>
            <person name="Grigoriev I.V."/>
            <person name="Watkinson S.C."/>
        </authorList>
    </citation>
    <scope>NUCLEOTIDE SEQUENCE</scope>
    <source>
        <strain evidence="2">S7.9</strain>
    </source>
</reference>
<evidence type="ECO:0000313" key="2">
    <source>
        <dbReference type="EMBL" id="EGO22852.1"/>
    </source>
</evidence>
<proteinExistence type="predicted"/>
<protein>
    <submittedName>
        <fullName evidence="2">Uncharacterized protein</fullName>
    </submittedName>
</protein>
<name>F8P121_SERL9</name>
<dbReference type="RefSeq" id="XP_007320092.1">
    <property type="nucleotide sequence ID" value="XM_007320030.1"/>
</dbReference>
<dbReference type="EMBL" id="GL945436">
    <property type="protein sequence ID" value="EGO22852.1"/>
    <property type="molecule type" value="Genomic_DNA"/>
</dbReference>
<organism>
    <name type="scientific">Serpula lacrymans var. lacrymans (strain S7.9)</name>
    <name type="common">Dry rot fungus</name>
    <dbReference type="NCBI Taxonomy" id="578457"/>
    <lineage>
        <taxon>Eukaryota</taxon>
        <taxon>Fungi</taxon>
        <taxon>Dikarya</taxon>
        <taxon>Basidiomycota</taxon>
        <taxon>Agaricomycotina</taxon>
        <taxon>Agaricomycetes</taxon>
        <taxon>Agaricomycetidae</taxon>
        <taxon>Boletales</taxon>
        <taxon>Coniophorineae</taxon>
        <taxon>Serpulaceae</taxon>
        <taxon>Serpula</taxon>
    </lineage>
</organism>
<dbReference type="Proteomes" id="UP000008064">
    <property type="component" value="Unassembled WGS sequence"/>
</dbReference>
<dbReference type="KEGG" id="sla:SERLADRAFT_393542"/>
<evidence type="ECO:0000256" key="1">
    <source>
        <dbReference type="SAM" id="SignalP"/>
    </source>
</evidence>
<sequence length="100" mass="11199">MAQMSDSRILGGMCLWLAAIDVHAGITSSAYGFASRHETRQKVERRERMFNVREALALDELGREATITPAIHKPNGSWVLPCYELDRTGSDVIPPDQTQR</sequence>
<keyword evidence="1" id="KW-0732">Signal</keyword>
<accession>F8P121</accession>
<dbReference type="GeneID" id="18811621"/>
<feature type="chain" id="PRO_5003376459" evidence="1">
    <location>
        <begin position="25"/>
        <end position="100"/>
    </location>
</feature>
<gene>
    <name evidence="2" type="ORF">SERLADRAFT_393542</name>
</gene>
<dbReference type="HOGENOM" id="CLU_2307776_0_0_1"/>